<sequence length="529" mass="58063">MERPLAGVRMWWGVLWFVGLLLSPQVGEYGDTVYFWGSAAVGGMYLWSKYETKQQEAAQDEKREKEARRRDADALKMAQRGQKARAWLGELAKEHPEQDESHRPPPASVVPADSLPRLLYVRDGRGPSSVLLPRLDVATYACAAALSGLVRFVAAEAVEHAAALSLPAHGCTQSRYREADEPQLGEWSDLREGSRPLPETAERLYTVLAWLTGRTTVLAHLYPPAEKKLARLNAYQRQLREWRKSSRYASKPPGPPTRPPGQWEKYLNGLCDDLRALAAELTTLSVPPPERRPALSHAILREDSASEVVAAEIQAQIHTVAACFARQAADPAQTARPFPGFDLHLLDGFRTAEVRNRYLTALQACTDVEAVGDALVPELGHLLHYAHAALVLDYLLEVHTRMPDYARASGEGGPEPRFNISDSVVQIANTLTNINSTIAKVIERREPEQAEALEALTAAVQAEQNLSPEQRGTLLDHVADMAEGMAAPGQGRNRSRGAAALAAITQAAAASGQIATVVREWADVFHRAF</sequence>
<name>A0ABW4IYH4_9ACTN</name>
<reference evidence="2" key="1">
    <citation type="journal article" date="2019" name="Int. J. Syst. Evol. Microbiol.">
        <title>The Global Catalogue of Microorganisms (GCM) 10K type strain sequencing project: providing services to taxonomists for standard genome sequencing and annotation.</title>
        <authorList>
            <consortium name="The Broad Institute Genomics Platform"/>
            <consortium name="The Broad Institute Genome Sequencing Center for Infectious Disease"/>
            <person name="Wu L."/>
            <person name="Ma J."/>
        </authorList>
    </citation>
    <scope>NUCLEOTIDE SEQUENCE [LARGE SCALE GENOMIC DNA]</scope>
    <source>
        <strain evidence="2">CGMCC 1.12470</strain>
    </source>
</reference>
<comment type="caution">
    <text evidence="1">The sequence shown here is derived from an EMBL/GenBank/DDBJ whole genome shotgun (WGS) entry which is preliminary data.</text>
</comment>
<evidence type="ECO:0000313" key="1">
    <source>
        <dbReference type="EMBL" id="MFD1661674.1"/>
    </source>
</evidence>
<evidence type="ECO:0000313" key="2">
    <source>
        <dbReference type="Proteomes" id="UP001597261"/>
    </source>
</evidence>
<protein>
    <submittedName>
        <fullName evidence="1">Uncharacterized protein</fullName>
    </submittedName>
</protein>
<keyword evidence="2" id="KW-1185">Reference proteome</keyword>
<gene>
    <name evidence="1" type="ORF">ACFSL4_26605</name>
</gene>
<proteinExistence type="predicted"/>
<organism evidence="1 2">
    <name type="scientific">Streptomyces caeni</name>
    <dbReference type="NCBI Taxonomy" id="2307231"/>
    <lineage>
        <taxon>Bacteria</taxon>
        <taxon>Bacillati</taxon>
        <taxon>Actinomycetota</taxon>
        <taxon>Actinomycetes</taxon>
        <taxon>Kitasatosporales</taxon>
        <taxon>Streptomycetaceae</taxon>
        <taxon>Streptomyces</taxon>
    </lineage>
</organism>
<dbReference type="Proteomes" id="UP001597261">
    <property type="component" value="Unassembled WGS sequence"/>
</dbReference>
<dbReference type="RefSeq" id="WP_381087944.1">
    <property type="nucleotide sequence ID" value="NZ_JBHUDX010000083.1"/>
</dbReference>
<dbReference type="EMBL" id="JBHUDX010000083">
    <property type="protein sequence ID" value="MFD1661674.1"/>
    <property type="molecule type" value="Genomic_DNA"/>
</dbReference>
<accession>A0ABW4IYH4</accession>